<dbReference type="EMBL" id="UZAL01027052">
    <property type="protein sequence ID" value="VDP28810.1"/>
    <property type="molecule type" value="Genomic_DNA"/>
</dbReference>
<proteinExistence type="predicted"/>
<name>A0A183NTN6_9TREM</name>
<accession>A0A183NTN6</accession>
<sequence>MSPALDSNETIKDMDVGIVTRRKKKRAEKEKLPIDRTEVCESAGSVPDSHINVIQTIGEPSLSRVEEVVKRQSKVNKWLLVTPTKRKVRKQNVTSALNAELKSECKEETVSGTKIPQRVKTDIAGWSAIFHKLRESSD</sequence>
<evidence type="ECO:0000313" key="2">
    <source>
        <dbReference type="Proteomes" id="UP000269396"/>
    </source>
</evidence>
<protein>
    <submittedName>
        <fullName evidence="1">Uncharacterized protein</fullName>
    </submittedName>
</protein>
<dbReference type="AlphaFoldDB" id="A0A183NTN6"/>
<reference evidence="1 2" key="1">
    <citation type="submission" date="2018-11" db="EMBL/GenBank/DDBJ databases">
        <authorList>
            <consortium name="Pathogen Informatics"/>
        </authorList>
    </citation>
    <scope>NUCLEOTIDE SEQUENCE [LARGE SCALE GENOMIC DNA]</scope>
    <source>
        <strain>Denwood</strain>
        <strain evidence="2">Zambia</strain>
    </source>
</reference>
<gene>
    <name evidence="1" type="ORF">SMTD_LOCUS5474</name>
</gene>
<evidence type="ECO:0000313" key="1">
    <source>
        <dbReference type="EMBL" id="VDP28810.1"/>
    </source>
</evidence>
<organism evidence="1 2">
    <name type="scientific">Schistosoma mattheei</name>
    <dbReference type="NCBI Taxonomy" id="31246"/>
    <lineage>
        <taxon>Eukaryota</taxon>
        <taxon>Metazoa</taxon>
        <taxon>Spiralia</taxon>
        <taxon>Lophotrochozoa</taxon>
        <taxon>Platyhelminthes</taxon>
        <taxon>Trematoda</taxon>
        <taxon>Digenea</taxon>
        <taxon>Strigeidida</taxon>
        <taxon>Schistosomatoidea</taxon>
        <taxon>Schistosomatidae</taxon>
        <taxon>Schistosoma</taxon>
    </lineage>
</organism>
<dbReference type="Proteomes" id="UP000269396">
    <property type="component" value="Unassembled WGS sequence"/>
</dbReference>
<keyword evidence="2" id="KW-1185">Reference proteome</keyword>